<dbReference type="GO" id="GO:0006032">
    <property type="term" value="P:chitin catabolic process"/>
    <property type="evidence" value="ECO:0007669"/>
    <property type="project" value="UniProtKB-KW"/>
</dbReference>
<dbReference type="EC" id="3.2.1.14" evidence="2"/>
<reference evidence="9 10" key="1">
    <citation type="submission" date="2019-10" db="EMBL/GenBank/DDBJ databases">
        <title>Genomic and transcriptomic insights into the perfect genentic adaptation of a filamentous nitrogen-fixing cyanobacterium to rice fields.</title>
        <authorList>
            <person name="Chen Z."/>
        </authorList>
    </citation>
    <scope>NUCLEOTIDE SEQUENCE [LARGE SCALE GENOMIC DNA]</scope>
    <source>
        <strain evidence="9">CCNUC1</strain>
    </source>
</reference>
<comment type="similarity">
    <text evidence="7">Belongs to the glycosyl hydrolase 18 family.</text>
</comment>
<keyword evidence="5 6" id="KW-0326">Glycosidase</keyword>
<evidence type="ECO:0000313" key="10">
    <source>
        <dbReference type="Proteomes" id="UP000326678"/>
    </source>
</evidence>
<gene>
    <name evidence="9" type="ORF">GXM_07576</name>
</gene>
<dbReference type="PROSITE" id="PS01095">
    <property type="entry name" value="GH18_1"/>
    <property type="match status" value="1"/>
</dbReference>
<sequence>MYRTKKLATKNFSLLQAWINFGKYPRLVADVNDDSQTDIVGFGYDNMFVSFEPSNRSFGEAFVAKNDDFTFNKGAWASLDCYPRQLAKLNGNSRVDIVDFGYDNVFMSFGKSNGTFDEVFVAKNYNFTNRKDYCNSFDQKPRQLGDVNGDGKADILSFAQDGTYVALANNQTTPPPMHNQYVVAGYLPSWGISNTTNPETIPVNKLTHLFYAFADVDTQGNVKLSQDGQDGDINLLKCLKAQNPKLKILVSIGGAGENDFSSAASTTQSRIFFAQSAINFMKSNGFDGIDINWEFPKKEENTNYTQLLGEIRQQLNNASTTDGKKYLLTTALSASPYQLSPSDYADAPYDLNSTVLKTTSEYVDFINVMTYDYHGSWENTTNHQAALYKSSSDQSYNSDKLNADWSVKKYLSAGVEAKDIVLGVPLYSPSWAGVKPGSDNDGLFQSATPVNDPLLYRDIHDRVGTNGYQYYLDDSAKVPYIYNSQKQEFSTYEDKQSVLEKVNYVEQQGLGGIFFWQLLGDLPINHSDSLVNVAANLLYNLL</sequence>
<dbReference type="InterPro" id="IPR050314">
    <property type="entry name" value="Glycosyl_Hydrlase_18"/>
</dbReference>
<evidence type="ECO:0000256" key="6">
    <source>
        <dbReference type="RuleBase" id="RU000489"/>
    </source>
</evidence>
<dbReference type="SUPFAM" id="SSF51445">
    <property type="entry name" value="(Trans)glycosidases"/>
    <property type="match status" value="1"/>
</dbReference>
<dbReference type="KEGG" id="nsh:GXM_07576"/>
<dbReference type="GO" id="GO:0008843">
    <property type="term" value="F:endochitinase activity"/>
    <property type="evidence" value="ECO:0007669"/>
    <property type="project" value="UniProtKB-EC"/>
</dbReference>
<dbReference type="SUPFAM" id="SSF54556">
    <property type="entry name" value="Chitinase insertion domain"/>
    <property type="match status" value="1"/>
</dbReference>
<organism evidence="9 10">
    <name type="scientific">Nostoc sphaeroides CCNUC1</name>
    <dbReference type="NCBI Taxonomy" id="2653204"/>
    <lineage>
        <taxon>Bacteria</taxon>
        <taxon>Bacillati</taxon>
        <taxon>Cyanobacteriota</taxon>
        <taxon>Cyanophyceae</taxon>
        <taxon>Nostocales</taxon>
        <taxon>Nostocaceae</taxon>
        <taxon>Nostoc</taxon>
    </lineage>
</organism>
<dbReference type="InterPro" id="IPR029070">
    <property type="entry name" value="Chitinase_insertion_sf"/>
</dbReference>
<dbReference type="AlphaFoldDB" id="A0A5P8WC21"/>
<dbReference type="GO" id="GO:0005975">
    <property type="term" value="P:carbohydrate metabolic process"/>
    <property type="evidence" value="ECO:0007669"/>
    <property type="project" value="InterPro"/>
</dbReference>
<dbReference type="Proteomes" id="UP000326678">
    <property type="component" value="Chromosome Gxm2"/>
</dbReference>
<evidence type="ECO:0000256" key="7">
    <source>
        <dbReference type="RuleBase" id="RU004453"/>
    </source>
</evidence>
<dbReference type="SMART" id="SM00636">
    <property type="entry name" value="Glyco_18"/>
    <property type="match status" value="1"/>
</dbReference>
<dbReference type="EMBL" id="CP045227">
    <property type="protein sequence ID" value="QFS50082.1"/>
    <property type="molecule type" value="Genomic_DNA"/>
</dbReference>
<dbReference type="PANTHER" id="PTHR11177">
    <property type="entry name" value="CHITINASE"/>
    <property type="match status" value="1"/>
</dbReference>
<keyword evidence="3 6" id="KW-0378">Hydrolase</keyword>
<dbReference type="SUPFAM" id="SSF69318">
    <property type="entry name" value="Integrin alpha N-terminal domain"/>
    <property type="match status" value="1"/>
</dbReference>
<dbReference type="CDD" id="cd06548">
    <property type="entry name" value="GH18_chitinase"/>
    <property type="match status" value="1"/>
</dbReference>
<dbReference type="Pfam" id="PF00704">
    <property type="entry name" value="Glyco_hydro_18"/>
    <property type="match status" value="1"/>
</dbReference>
<dbReference type="InterPro" id="IPR001579">
    <property type="entry name" value="Glyco_hydro_18_chit_AS"/>
</dbReference>
<protein>
    <recommendedName>
        <fullName evidence="2">chitinase</fullName>
        <ecNumber evidence="2">3.2.1.14</ecNumber>
    </recommendedName>
</protein>
<dbReference type="GO" id="GO:0008061">
    <property type="term" value="F:chitin binding"/>
    <property type="evidence" value="ECO:0007669"/>
    <property type="project" value="InterPro"/>
</dbReference>
<dbReference type="Gene3D" id="3.10.50.10">
    <property type="match status" value="1"/>
</dbReference>
<accession>A0A5P8WC21</accession>
<comment type="catalytic activity">
    <reaction evidence="1">
        <text>Random endo-hydrolysis of N-acetyl-beta-D-glucosaminide (1-&gt;4)-beta-linkages in chitin and chitodextrins.</text>
        <dbReference type="EC" id="3.2.1.14"/>
    </reaction>
</comment>
<feature type="domain" description="GH18" evidence="8">
    <location>
        <begin position="181"/>
        <end position="541"/>
    </location>
</feature>
<keyword evidence="4" id="KW-0119">Carbohydrate metabolism</keyword>
<dbReference type="InterPro" id="IPR011583">
    <property type="entry name" value="Chitinase_II/V-like_cat"/>
</dbReference>
<dbReference type="PROSITE" id="PS51910">
    <property type="entry name" value="GH18_2"/>
    <property type="match status" value="1"/>
</dbReference>
<keyword evidence="4" id="KW-0146">Chitin degradation</keyword>
<name>A0A5P8WC21_9NOSO</name>
<evidence type="ECO:0000259" key="8">
    <source>
        <dbReference type="PROSITE" id="PS51910"/>
    </source>
</evidence>
<dbReference type="InterPro" id="IPR028994">
    <property type="entry name" value="Integrin_alpha_N"/>
</dbReference>
<dbReference type="InterPro" id="IPR017853">
    <property type="entry name" value="GH"/>
</dbReference>
<keyword evidence="4" id="KW-0624">Polysaccharide degradation</keyword>
<dbReference type="PANTHER" id="PTHR11177:SF317">
    <property type="entry name" value="CHITINASE 12-RELATED"/>
    <property type="match status" value="1"/>
</dbReference>
<dbReference type="InterPro" id="IPR001223">
    <property type="entry name" value="Glyco_hydro18_cat"/>
</dbReference>
<evidence type="ECO:0000256" key="5">
    <source>
        <dbReference type="ARBA" id="ARBA00023295"/>
    </source>
</evidence>
<dbReference type="RefSeq" id="WP_152591218.1">
    <property type="nucleotide sequence ID" value="NZ_CP045227.1"/>
</dbReference>
<keyword evidence="10" id="KW-1185">Reference proteome</keyword>
<proteinExistence type="inferred from homology"/>
<dbReference type="Gene3D" id="3.20.20.80">
    <property type="entry name" value="Glycosidases"/>
    <property type="match status" value="1"/>
</dbReference>
<evidence type="ECO:0000256" key="4">
    <source>
        <dbReference type="ARBA" id="ARBA00023024"/>
    </source>
</evidence>
<evidence type="ECO:0000313" key="9">
    <source>
        <dbReference type="EMBL" id="QFS50082.1"/>
    </source>
</evidence>
<evidence type="ECO:0000256" key="3">
    <source>
        <dbReference type="ARBA" id="ARBA00022801"/>
    </source>
</evidence>
<evidence type="ECO:0000256" key="2">
    <source>
        <dbReference type="ARBA" id="ARBA00012729"/>
    </source>
</evidence>
<evidence type="ECO:0000256" key="1">
    <source>
        <dbReference type="ARBA" id="ARBA00000822"/>
    </source>
</evidence>